<feature type="region of interest" description="Disordered" evidence="5">
    <location>
        <begin position="290"/>
        <end position="321"/>
    </location>
</feature>
<gene>
    <name evidence="7" type="ORF">SPPG_04658</name>
</gene>
<dbReference type="OMA" id="EIHFWEV"/>
<dbReference type="RefSeq" id="XP_016608375.1">
    <property type="nucleotide sequence ID" value="XM_016752893.1"/>
</dbReference>
<keyword evidence="8" id="KW-1185">Reference proteome</keyword>
<feature type="transmembrane region" description="Helical" evidence="6">
    <location>
        <begin position="59"/>
        <end position="76"/>
    </location>
</feature>
<dbReference type="Proteomes" id="UP000053201">
    <property type="component" value="Unassembled WGS sequence"/>
</dbReference>
<protein>
    <recommendedName>
        <fullName evidence="9">Peptidase S54 rhomboid domain-containing protein</fullName>
    </recommendedName>
</protein>
<feature type="transmembrane region" description="Helical" evidence="6">
    <location>
        <begin position="88"/>
        <end position="110"/>
    </location>
</feature>
<dbReference type="Gene3D" id="1.20.1540.10">
    <property type="entry name" value="Rhomboid-like"/>
    <property type="match status" value="1"/>
</dbReference>
<dbReference type="VEuPathDB" id="FungiDB:SPPG_04658"/>
<dbReference type="AlphaFoldDB" id="A0A0L0HFS2"/>
<comment type="subcellular location">
    <subcellularLocation>
        <location evidence="1">Membrane</location>
        <topology evidence="1">Multi-pass membrane protein</topology>
    </subcellularLocation>
</comment>
<evidence type="ECO:0000313" key="7">
    <source>
        <dbReference type="EMBL" id="KND00336.1"/>
    </source>
</evidence>
<keyword evidence="2 6" id="KW-0812">Transmembrane</keyword>
<evidence type="ECO:0000256" key="5">
    <source>
        <dbReference type="SAM" id="MobiDB-lite"/>
    </source>
</evidence>
<dbReference type="InParanoid" id="A0A0L0HFS2"/>
<accession>A0A0L0HFS2</accession>
<dbReference type="FunFam" id="1.20.1540.10:FF:000004">
    <property type="entry name" value="Transmembrane protein 115"/>
    <property type="match status" value="1"/>
</dbReference>
<dbReference type="GO" id="GO:0016020">
    <property type="term" value="C:membrane"/>
    <property type="evidence" value="ECO:0007669"/>
    <property type="project" value="UniProtKB-SubCell"/>
</dbReference>
<evidence type="ECO:0008006" key="9">
    <source>
        <dbReference type="Google" id="ProtNLM"/>
    </source>
</evidence>
<dbReference type="EMBL" id="KQ257456">
    <property type="protein sequence ID" value="KND00336.1"/>
    <property type="molecule type" value="Genomic_DNA"/>
</dbReference>
<evidence type="ECO:0000256" key="4">
    <source>
        <dbReference type="ARBA" id="ARBA00023136"/>
    </source>
</evidence>
<feature type="compositionally biased region" description="Pro residues" evidence="5">
    <location>
        <begin position="312"/>
        <end position="321"/>
    </location>
</feature>
<feature type="transmembrane region" description="Helical" evidence="6">
    <location>
        <begin position="161"/>
        <end position="190"/>
    </location>
</feature>
<name>A0A0L0HFS2_SPIPD</name>
<dbReference type="SMART" id="SM01160">
    <property type="entry name" value="DUF1751"/>
    <property type="match status" value="1"/>
</dbReference>
<organism evidence="7 8">
    <name type="scientific">Spizellomyces punctatus (strain DAOM BR117)</name>
    <dbReference type="NCBI Taxonomy" id="645134"/>
    <lineage>
        <taxon>Eukaryota</taxon>
        <taxon>Fungi</taxon>
        <taxon>Fungi incertae sedis</taxon>
        <taxon>Chytridiomycota</taxon>
        <taxon>Chytridiomycota incertae sedis</taxon>
        <taxon>Chytridiomycetes</taxon>
        <taxon>Spizellomycetales</taxon>
        <taxon>Spizellomycetaceae</taxon>
        <taxon>Spizellomyces</taxon>
    </lineage>
</organism>
<feature type="compositionally biased region" description="Polar residues" evidence="5">
    <location>
        <begin position="290"/>
        <end position="309"/>
    </location>
</feature>
<dbReference type="GO" id="GO:0005794">
    <property type="term" value="C:Golgi apparatus"/>
    <property type="evidence" value="ECO:0007669"/>
    <property type="project" value="TreeGrafter"/>
</dbReference>
<evidence type="ECO:0000256" key="2">
    <source>
        <dbReference type="ARBA" id="ARBA00022692"/>
    </source>
</evidence>
<feature type="transmembrane region" description="Helical" evidence="6">
    <location>
        <begin position="122"/>
        <end position="140"/>
    </location>
</feature>
<dbReference type="Pfam" id="PF08551">
    <property type="entry name" value="DUF1751"/>
    <property type="match status" value="1"/>
</dbReference>
<keyword evidence="3 6" id="KW-1133">Transmembrane helix</keyword>
<dbReference type="PANTHER" id="PTHR13377:SF3">
    <property type="entry name" value="TRANSMEMBRANE PROTEIN 115"/>
    <property type="match status" value="1"/>
</dbReference>
<evidence type="ECO:0000256" key="6">
    <source>
        <dbReference type="SAM" id="Phobius"/>
    </source>
</evidence>
<reference evidence="7 8" key="1">
    <citation type="submission" date="2009-08" db="EMBL/GenBank/DDBJ databases">
        <title>The Genome Sequence of Spizellomyces punctatus strain DAOM BR117.</title>
        <authorList>
            <consortium name="The Broad Institute Genome Sequencing Platform"/>
            <person name="Russ C."/>
            <person name="Cuomo C."/>
            <person name="Shea T."/>
            <person name="Young S.K."/>
            <person name="Zeng Q."/>
            <person name="Koehrsen M."/>
            <person name="Haas B."/>
            <person name="Borodovsky M."/>
            <person name="Guigo R."/>
            <person name="Alvarado L."/>
            <person name="Berlin A."/>
            <person name="Bochicchio J."/>
            <person name="Borenstein D."/>
            <person name="Chapman S."/>
            <person name="Chen Z."/>
            <person name="Engels R."/>
            <person name="Freedman E."/>
            <person name="Gellesch M."/>
            <person name="Goldberg J."/>
            <person name="Griggs A."/>
            <person name="Gujja S."/>
            <person name="Heiman D."/>
            <person name="Hepburn T."/>
            <person name="Howarth C."/>
            <person name="Jen D."/>
            <person name="Larson L."/>
            <person name="Lewis B."/>
            <person name="Mehta T."/>
            <person name="Park D."/>
            <person name="Pearson M."/>
            <person name="Roberts A."/>
            <person name="Saif S."/>
            <person name="Shenoy N."/>
            <person name="Sisk P."/>
            <person name="Stolte C."/>
            <person name="Sykes S."/>
            <person name="Thomson T."/>
            <person name="Walk T."/>
            <person name="White J."/>
            <person name="Yandava C."/>
            <person name="Burger G."/>
            <person name="Gray M.W."/>
            <person name="Holland P.W.H."/>
            <person name="King N."/>
            <person name="Lang F.B.F."/>
            <person name="Roger A.J."/>
            <person name="Ruiz-Trillo I."/>
            <person name="Lander E."/>
            <person name="Nusbaum C."/>
        </authorList>
    </citation>
    <scope>NUCLEOTIDE SEQUENCE [LARGE SCALE GENOMIC DNA]</scope>
    <source>
        <strain evidence="7 8">DAOM BR117</strain>
    </source>
</reference>
<dbReference type="GO" id="GO:0006890">
    <property type="term" value="P:retrograde vesicle-mediated transport, Golgi to endoplasmic reticulum"/>
    <property type="evidence" value="ECO:0007669"/>
    <property type="project" value="InterPro"/>
</dbReference>
<dbReference type="PANTHER" id="PTHR13377">
    <property type="entry name" value="PLACENTAL PROTEIN 6"/>
    <property type="match status" value="1"/>
</dbReference>
<dbReference type="GeneID" id="27688095"/>
<evidence type="ECO:0000256" key="3">
    <source>
        <dbReference type="ARBA" id="ARBA00022989"/>
    </source>
</evidence>
<dbReference type="SUPFAM" id="SSF144091">
    <property type="entry name" value="Rhomboid-like"/>
    <property type="match status" value="1"/>
</dbReference>
<dbReference type="InterPro" id="IPR013861">
    <property type="entry name" value="TMEM115/Pdh1/Rbl19"/>
</dbReference>
<dbReference type="eggNOG" id="KOG2890">
    <property type="taxonomic scope" value="Eukaryota"/>
</dbReference>
<proteinExistence type="predicted"/>
<evidence type="ECO:0000313" key="8">
    <source>
        <dbReference type="Proteomes" id="UP000053201"/>
    </source>
</evidence>
<evidence type="ECO:0000256" key="1">
    <source>
        <dbReference type="ARBA" id="ARBA00004141"/>
    </source>
</evidence>
<dbReference type="STRING" id="645134.A0A0L0HFS2"/>
<dbReference type="InterPro" id="IPR035952">
    <property type="entry name" value="Rhomboid-like_sf"/>
</dbReference>
<sequence length="321" mass="35234">MMNFNPRSIPPATRYLLLASVFLFLVGLLLPPEYLALIPGSSVFWVWTFLTAGFWEGNIIALLINGAGLLLGGKYFEHAWGSREFLKYVLIVNTGAYAGVFFATVVEYAVTMNSSWLFESQASGLAALLAGFIVSFKQAVPEHSIKLFNAISIRAKYLPSIYVLVNFVLFVVRIIHVHFFVVLFGTLVSWTYSRFYKRHEGMRGDRSETFSFASFWPDFMQPFIKPLSNTIFKLFVSLKLCSPIGPQLPTTVFDGEGGSKVAPLPGTEAADAERRRALALRALDMRLAETVTSPTAGASGGTNTPNRAVSPSPAPASPSNP</sequence>
<keyword evidence="4 6" id="KW-0472">Membrane</keyword>
<dbReference type="OrthoDB" id="73612at2759"/>